<dbReference type="EMBL" id="OX395127">
    <property type="protein sequence ID" value="CAI5768440.1"/>
    <property type="molecule type" value="Genomic_DNA"/>
</dbReference>
<organism evidence="3 4">
    <name type="scientific">Podarcis lilfordi</name>
    <name type="common">Lilford's wall lizard</name>
    <dbReference type="NCBI Taxonomy" id="74358"/>
    <lineage>
        <taxon>Eukaryota</taxon>
        <taxon>Metazoa</taxon>
        <taxon>Chordata</taxon>
        <taxon>Craniata</taxon>
        <taxon>Vertebrata</taxon>
        <taxon>Euteleostomi</taxon>
        <taxon>Lepidosauria</taxon>
        <taxon>Squamata</taxon>
        <taxon>Bifurcata</taxon>
        <taxon>Unidentata</taxon>
        <taxon>Episquamata</taxon>
        <taxon>Laterata</taxon>
        <taxon>Lacertibaenia</taxon>
        <taxon>Lacertidae</taxon>
        <taxon>Podarcis</taxon>
    </lineage>
</organism>
<evidence type="ECO:0000313" key="3">
    <source>
        <dbReference type="EMBL" id="CAI5768440.1"/>
    </source>
</evidence>
<accession>A0AA35JYN1</accession>
<dbReference type="AlphaFoldDB" id="A0AA35JYN1"/>
<dbReference type="Proteomes" id="UP001178461">
    <property type="component" value="Chromosome 2"/>
</dbReference>
<feature type="transmembrane region" description="Helical" evidence="2">
    <location>
        <begin position="6"/>
        <end position="30"/>
    </location>
</feature>
<sequence>MRCVALPFSLCTLWVFGEGISVIISSLFYWGKPKRSLNFPGAAKAKSKEGKGRKKALQKDQQKLFCGTG</sequence>
<reference evidence="3" key="1">
    <citation type="submission" date="2022-12" db="EMBL/GenBank/DDBJ databases">
        <authorList>
            <person name="Alioto T."/>
            <person name="Alioto T."/>
            <person name="Gomez Garrido J."/>
        </authorList>
    </citation>
    <scope>NUCLEOTIDE SEQUENCE</scope>
</reference>
<evidence type="ECO:0000256" key="2">
    <source>
        <dbReference type="SAM" id="Phobius"/>
    </source>
</evidence>
<keyword evidence="2" id="KW-0472">Membrane</keyword>
<feature type="region of interest" description="Disordered" evidence="1">
    <location>
        <begin position="41"/>
        <end position="69"/>
    </location>
</feature>
<gene>
    <name evidence="3" type="ORF">PODLI_1B032998</name>
</gene>
<evidence type="ECO:0000256" key="1">
    <source>
        <dbReference type="SAM" id="MobiDB-lite"/>
    </source>
</evidence>
<protein>
    <submittedName>
        <fullName evidence="3">Uncharacterized protein</fullName>
    </submittedName>
</protein>
<evidence type="ECO:0000313" key="4">
    <source>
        <dbReference type="Proteomes" id="UP001178461"/>
    </source>
</evidence>
<name>A0AA35JYN1_9SAUR</name>
<keyword evidence="2" id="KW-1133">Transmembrane helix</keyword>
<keyword evidence="2" id="KW-0812">Transmembrane</keyword>
<keyword evidence="4" id="KW-1185">Reference proteome</keyword>
<proteinExistence type="predicted"/>